<proteinExistence type="predicted"/>
<evidence type="ECO:0000256" key="1">
    <source>
        <dbReference type="SAM" id="MobiDB-lite"/>
    </source>
</evidence>
<reference evidence="3" key="1">
    <citation type="submission" date="2022-11" db="UniProtKB">
        <authorList>
            <consortium name="EnsemblMetazoa"/>
        </authorList>
    </citation>
    <scope>IDENTIFICATION</scope>
</reference>
<feature type="domain" description="DED" evidence="2">
    <location>
        <begin position="8"/>
        <end position="82"/>
    </location>
</feature>
<evidence type="ECO:0000259" key="2">
    <source>
        <dbReference type="PROSITE" id="PS50168"/>
    </source>
</evidence>
<dbReference type="SUPFAM" id="SSF47986">
    <property type="entry name" value="DEATH domain"/>
    <property type="match status" value="1"/>
</dbReference>
<accession>A0A913ZP32</accession>
<dbReference type="Proteomes" id="UP000887568">
    <property type="component" value="Unplaced"/>
</dbReference>
<dbReference type="OMA" id="FMEARCA"/>
<dbReference type="SMART" id="SM00031">
    <property type="entry name" value="DED"/>
    <property type="match status" value="1"/>
</dbReference>
<dbReference type="EnsemblMetazoa" id="XM_038197569.1">
    <property type="protein sequence ID" value="XP_038053497.1"/>
    <property type="gene ID" value="LOC119725949"/>
</dbReference>
<dbReference type="RefSeq" id="XP_038053498.1">
    <property type="nucleotide sequence ID" value="XM_038197570.1"/>
</dbReference>
<organism evidence="3 4">
    <name type="scientific">Patiria miniata</name>
    <name type="common">Bat star</name>
    <name type="synonym">Asterina miniata</name>
    <dbReference type="NCBI Taxonomy" id="46514"/>
    <lineage>
        <taxon>Eukaryota</taxon>
        <taxon>Metazoa</taxon>
        <taxon>Echinodermata</taxon>
        <taxon>Eleutherozoa</taxon>
        <taxon>Asterozoa</taxon>
        <taxon>Asteroidea</taxon>
        <taxon>Valvatacea</taxon>
        <taxon>Valvatida</taxon>
        <taxon>Asterinidae</taxon>
        <taxon>Patiria</taxon>
    </lineage>
</organism>
<dbReference type="EnsemblMetazoa" id="XM_038197570.1">
    <property type="protein sequence ID" value="XP_038053498.1"/>
    <property type="gene ID" value="LOC119725949"/>
</dbReference>
<dbReference type="Gene3D" id="1.10.533.10">
    <property type="entry name" value="Death Domain, Fas"/>
    <property type="match status" value="1"/>
</dbReference>
<protein>
    <recommendedName>
        <fullName evidence="2">DED domain-containing protein</fullName>
    </recommendedName>
</protein>
<dbReference type="InterPro" id="IPR011029">
    <property type="entry name" value="DEATH-like_dom_sf"/>
</dbReference>
<keyword evidence="4" id="KW-1185">Reference proteome</keyword>
<evidence type="ECO:0000313" key="4">
    <source>
        <dbReference type="Proteomes" id="UP000887568"/>
    </source>
</evidence>
<dbReference type="Pfam" id="PF01335">
    <property type="entry name" value="DED"/>
    <property type="match status" value="1"/>
</dbReference>
<dbReference type="AlphaFoldDB" id="A0A913ZP32"/>
<evidence type="ECO:0000313" key="3">
    <source>
        <dbReference type="EnsemblMetazoa" id="XP_038053497.1"/>
    </source>
</evidence>
<dbReference type="OrthoDB" id="5989976at2759"/>
<dbReference type="PROSITE" id="PS50168">
    <property type="entry name" value="DED"/>
    <property type="match status" value="1"/>
</dbReference>
<dbReference type="PANTHER" id="PTHR48169:SF4">
    <property type="entry name" value="CASPASE-8"/>
    <property type="match status" value="1"/>
</dbReference>
<dbReference type="PANTHER" id="PTHR48169">
    <property type="entry name" value="DED DOMAIN-CONTAINING PROTEIN"/>
    <property type="match status" value="1"/>
</dbReference>
<dbReference type="InterPro" id="IPR001875">
    <property type="entry name" value="DED_dom"/>
</dbReference>
<sequence length="672" mass="73497">MANPAITNYRSLLRDVASGLSKKDVEEMAYTLGFDAAADITSGTHLLREMERQDKLDEDNLDDLKRLLEDHKRNRLAKKVQEFQAAQKSAMEEPLSKTWPTSTFNQQKAPAADKPRTQSITTEPAMNAQAVPPFPAGMQHYYPTPQGVASLSYQSPMSMQQQVSVDQYAVYPQPLLQSHPGEGHPMQDRNPTHQPVQMANHYYQASQTGNPYQQGLSTPGYAPCVNGGSVQQMPNDQDLQNTIQQLQEKLRLQTLLQNSGNQAPTAVQYTGTPGSQPNIGTPQAEPRSRIQSYPQASGVPQVQGYMPNNAPPGHAKVSAIKSAPCAMSAAGQNLQNFSPNVTEPEASLKGPHQSHPKIENQTWNIPVENVAGEGMPKVNGQQMEKGNVMTGTSSIGGQSPSSEIKRYNAANTAATDGTYQTGRVRADSVENNRNSTTIAAHPISTNSIGNAERQLLSEYGTGKQLYDHRRIDLFENGPYQVKIQEGVHVLTTEGGHVILRYGTNYTIKLFNNDQRLRCSAVVCYNGRFAGDWTVDPRGSIVIERPATEERKFCFIDPCSAAAGSGVTDGDPNNGLVRVVFTPEKSKTGPWNDISRGFGNFGSEPEVDYFGTDDAVPSVNDVPRSLVGPSHSDWQPGATILQGTSSQQFTASEHFQLDESRKKVIEFKLVGRR</sequence>
<dbReference type="RefSeq" id="XP_038053497.1">
    <property type="nucleotide sequence ID" value="XM_038197569.1"/>
</dbReference>
<feature type="compositionally biased region" description="Polar residues" evidence="1">
    <location>
        <begin position="98"/>
        <end position="108"/>
    </location>
</feature>
<dbReference type="GO" id="GO:0042981">
    <property type="term" value="P:regulation of apoptotic process"/>
    <property type="evidence" value="ECO:0007669"/>
    <property type="project" value="InterPro"/>
</dbReference>
<feature type="region of interest" description="Disordered" evidence="1">
    <location>
        <begin position="85"/>
        <end position="115"/>
    </location>
</feature>
<dbReference type="GeneID" id="119725949"/>
<name>A0A913ZP32_PATMI</name>